<dbReference type="Proteomes" id="UP001527882">
    <property type="component" value="Unassembled WGS sequence"/>
</dbReference>
<sequence>MLTITGFSVEQVKDPFGILPGERYEFLLDIDVPEDDELHSEQGLYIRVVYTVGEERTGIVKYDIFERTTEKYLEFDLEDEELEAVDAFCREHWKEAGNE</sequence>
<evidence type="ECO:0000313" key="1">
    <source>
        <dbReference type="EMBL" id="MCZ8511895.1"/>
    </source>
</evidence>
<proteinExistence type="predicted"/>
<keyword evidence="2" id="KW-1185">Reference proteome</keyword>
<gene>
    <name evidence="1" type="ORF">O9H85_05550</name>
</gene>
<protein>
    <submittedName>
        <fullName evidence="1">DUF6509 family protein</fullName>
    </submittedName>
</protein>
<organism evidence="1 2">
    <name type="scientific">Paenibacillus gyeongsangnamensis</name>
    <dbReference type="NCBI Taxonomy" id="3388067"/>
    <lineage>
        <taxon>Bacteria</taxon>
        <taxon>Bacillati</taxon>
        <taxon>Bacillota</taxon>
        <taxon>Bacilli</taxon>
        <taxon>Bacillales</taxon>
        <taxon>Paenibacillaceae</taxon>
        <taxon>Paenibacillus</taxon>
    </lineage>
</organism>
<dbReference type="InterPro" id="IPR045424">
    <property type="entry name" value="DUF6509"/>
</dbReference>
<dbReference type="RefSeq" id="WP_269880291.1">
    <property type="nucleotide sequence ID" value="NZ_JAQAGZ010000003.1"/>
</dbReference>
<comment type="caution">
    <text evidence="1">The sequence shown here is derived from an EMBL/GenBank/DDBJ whole genome shotgun (WGS) entry which is preliminary data.</text>
</comment>
<dbReference type="EMBL" id="JAQAGZ010000003">
    <property type="protein sequence ID" value="MCZ8511895.1"/>
    <property type="molecule type" value="Genomic_DNA"/>
</dbReference>
<reference evidence="1 2" key="1">
    <citation type="submission" date="2022-12" db="EMBL/GenBank/DDBJ databases">
        <title>Draft genome sequence of Paenibacillus sp. dW9.</title>
        <authorList>
            <person name="Choi E.-W."/>
            <person name="Kim D.-U."/>
        </authorList>
    </citation>
    <scope>NUCLEOTIDE SEQUENCE [LARGE SCALE GENOMIC DNA]</scope>
    <source>
        <strain evidence="2">dW9</strain>
    </source>
</reference>
<evidence type="ECO:0000313" key="2">
    <source>
        <dbReference type="Proteomes" id="UP001527882"/>
    </source>
</evidence>
<name>A0ABT4Q4U7_9BACL</name>
<dbReference type="Pfam" id="PF20119">
    <property type="entry name" value="DUF6509"/>
    <property type="match status" value="1"/>
</dbReference>
<accession>A0ABT4Q4U7</accession>